<feature type="compositionally biased region" description="Polar residues" evidence="1">
    <location>
        <begin position="128"/>
        <end position="147"/>
    </location>
</feature>
<evidence type="ECO:0008006" key="4">
    <source>
        <dbReference type="Google" id="ProtNLM"/>
    </source>
</evidence>
<dbReference type="Proteomes" id="UP001437256">
    <property type="component" value="Unassembled WGS sequence"/>
</dbReference>
<organism evidence="2 3">
    <name type="scientific">Marasmius tenuissimus</name>
    <dbReference type="NCBI Taxonomy" id="585030"/>
    <lineage>
        <taxon>Eukaryota</taxon>
        <taxon>Fungi</taxon>
        <taxon>Dikarya</taxon>
        <taxon>Basidiomycota</taxon>
        <taxon>Agaricomycotina</taxon>
        <taxon>Agaricomycetes</taxon>
        <taxon>Agaricomycetidae</taxon>
        <taxon>Agaricales</taxon>
        <taxon>Marasmiineae</taxon>
        <taxon>Marasmiaceae</taxon>
        <taxon>Marasmius</taxon>
    </lineage>
</organism>
<evidence type="ECO:0000313" key="2">
    <source>
        <dbReference type="EMBL" id="KAL0071472.1"/>
    </source>
</evidence>
<accession>A0ABR3AFX8</accession>
<proteinExistence type="predicted"/>
<keyword evidence="3" id="KW-1185">Reference proteome</keyword>
<dbReference type="EMBL" id="JBBXMP010000003">
    <property type="protein sequence ID" value="KAL0071472.1"/>
    <property type="molecule type" value="Genomic_DNA"/>
</dbReference>
<protein>
    <recommendedName>
        <fullName evidence="4">rRNA-processing protein FYV7</fullName>
    </recommendedName>
</protein>
<comment type="caution">
    <text evidence="2">The sequence shown here is derived from an EMBL/GenBank/DDBJ whole genome shotgun (WGS) entry which is preliminary data.</text>
</comment>
<evidence type="ECO:0000256" key="1">
    <source>
        <dbReference type="SAM" id="MobiDB-lite"/>
    </source>
</evidence>
<sequence>MPPSRSDKKNHHQPSIISPRLEVTAITEHINCLILIHTLRIAKALKQAWVEKAKIKSKWKAERRKLGLAPAQVDRNPIRNGSDEQADEEDNSQDGQRPGDIEQVEDTPAPKKSPTAFQLRREKHKHSAPQNGRGSQSKPQPTQNSEDTSVDLRELARKAYSRESLHTYKSDPLKRRAHGEHTNKGGGRGQPNMKLRMNVMLEKIKKDYS</sequence>
<feature type="region of interest" description="Disordered" evidence="1">
    <location>
        <begin position="60"/>
        <end position="196"/>
    </location>
</feature>
<gene>
    <name evidence="2" type="ORF">AAF712_001329</name>
</gene>
<feature type="compositionally biased region" description="Basic and acidic residues" evidence="1">
    <location>
        <begin position="150"/>
        <end position="183"/>
    </location>
</feature>
<name>A0ABR3AFX8_9AGAR</name>
<reference evidence="2 3" key="1">
    <citation type="submission" date="2024-05" db="EMBL/GenBank/DDBJ databases">
        <title>A draft genome resource for the thread blight pathogen Marasmius tenuissimus strain MS-2.</title>
        <authorList>
            <person name="Yulfo-Soto G.E."/>
            <person name="Baruah I.K."/>
            <person name="Amoako-Attah I."/>
            <person name="Bukari Y."/>
            <person name="Meinhardt L.W."/>
            <person name="Bailey B.A."/>
            <person name="Cohen S.P."/>
        </authorList>
    </citation>
    <scope>NUCLEOTIDE SEQUENCE [LARGE SCALE GENOMIC DNA]</scope>
    <source>
        <strain evidence="2 3">MS-2</strain>
    </source>
</reference>
<evidence type="ECO:0000313" key="3">
    <source>
        <dbReference type="Proteomes" id="UP001437256"/>
    </source>
</evidence>